<organism evidence="1 2">
    <name type="scientific">Burkholderia cenocepacia</name>
    <dbReference type="NCBI Taxonomy" id="95486"/>
    <lineage>
        <taxon>Bacteria</taxon>
        <taxon>Pseudomonadati</taxon>
        <taxon>Pseudomonadota</taxon>
        <taxon>Betaproteobacteria</taxon>
        <taxon>Burkholderiales</taxon>
        <taxon>Burkholderiaceae</taxon>
        <taxon>Burkholderia</taxon>
        <taxon>Burkholderia cepacia complex</taxon>
    </lineage>
</organism>
<proteinExistence type="predicted"/>
<evidence type="ECO:0000313" key="2">
    <source>
        <dbReference type="Proteomes" id="UP000277191"/>
    </source>
</evidence>
<sequence length="142" mass="15770">MRGWTQRLDQSRVRSRADKTELLPLPKAIRDVLSLEYHLQLEALRAGAGSLTALRILLRVAMAAAMLRELGFGGRHLHAADEYERIAGYAYESGEEGRYGFDPAAFRVFAALVTDHDAQLETAPVRVIDIVARQLERPGAAQ</sequence>
<evidence type="ECO:0000313" key="1">
    <source>
        <dbReference type="EMBL" id="AZQ53933.1"/>
    </source>
</evidence>
<gene>
    <name evidence="1" type="ORF">D5R55_20890</name>
</gene>
<protein>
    <submittedName>
        <fullName evidence="1">Fis family transcriptional regulator</fullName>
    </submittedName>
</protein>
<dbReference type="Proteomes" id="UP000277191">
    <property type="component" value="Chromosome 2"/>
</dbReference>
<dbReference type="EMBL" id="CP034546">
    <property type="protein sequence ID" value="AZQ53933.1"/>
    <property type="molecule type" value="Genomic_DNA"/>
</dbReference>
<name>A0A3Q9F6V6_9BURK</name>
<reference evidence="1 2" key="1">
    <citation type="submission" date="2018-12" db="EMBL/GenBank/DDBJ databases">
        <title>Cadmium resistance mechanism in endophytic bacteria Burkholderia cenocepacia YG-3.</title>
        <authorList>
            <person name="Zhang X."/>
            <person name="Wang X."/>
            <person name="Zhu Y."/>
        </authorList>
    </citation>
    <scope>NUCLEOTIDE SEQUENCE [LARGE SCALE GENOMIC DNA]</scope>
    <source>
        <strain evidence="1 2">YG-3</strain>
    </source>
</reference>
<dbReference type="AlphaFoldDB" id="A0A3Q9F6V6"/>
<accession>A0A3Q9F6V6</accession>